<proteinExistence type="predicted"/>
<accession>A0ABU7TVD6</accession>
<gene>
    <name evidence="1" type="ORF">MOTC310_27160</name>
</gene>
<name>A0ABU7TVD6_9HYPH</name>
<comment type="caution">
    <text evidence="1">The sequence shown here is derived from an EMBL/GenBank/DDBJ whole genome shotgun (WGS) entry which is preliminary data.</text>
</comment>
<dbReference type="EMBL" id="MLCA01000014">
    <property type="protein sequence ID" value="MEE7493899.1"/>
    <property type="molecule type" value="Genomic_DNA"/>
</dbReference>
<reference evidence="1 2" key="1">
    <citation type="journal article" date="2012" name="Genet. Mol. Biol.">
        <title>Analysis of 16S rRNA and mxaF genes revealing insights into Methylobacterium niche-specific plant association.</title>
        <authorList>
            <person name="Dourado M.N."/>
            <person name="Andreote F.D."/>
            <person name="Dini-Andreote F."/>
            <person name="Conti R."/>
            <person name="Araujo J.M."/>
            <person name="Araujo W.L."/>
        </authorList>
    </citation>
    <scope>NUCLEOTIDE SEQUENCE [LARGE SCALE GENOMIC DNA]</scope>
    <source>
        <strain evidence="1 2">TC3-10</strain>
    </source>
</reference>
<protein>
    <submittedName>
        <fullName evidence="1">Uncharacterized protein</fullName>
    </submittedName>
</protein>
<organism evidence="1 2">
    <name type="scientific">Methylobacterium oryzae</name>
    <dbReference type="NCBI Taxonomy" id="334852"/>
    <lineage>
        <taxon>Bacteria</taxon>
        <taxon>Pseudomonadati</taxon>
        <taxon>Pseudomonadota</taxon>
        <taxon>Alphaproteobacteria</taxon>
        <taxon>Hyphomicrobiales</taxon>
        <taxon>Methylobacteriaceae</taxon>
        <taxon>Methylobacterium</taxon>
    </lineage>
</organism>
<evidence type="ECO:0000313" key="2">
    <source>
        <dbReference type="Proteomes" id="UP001355206"/>
    </source>
</evidence>
<sequence>MQYLKIVSAHVGDSLVEVWLTLVGRHETELSLNDSGPADVLLSVAQDQAIYALEIALEIIET</sequence>
<dbReference type="Proteomes" id="UP001355206">
    <property type="component" value="Unassembled WGS sequence"/>
</dbReference>
<evidence type="ECO:0000313" key="1">
    <source>
        <dbReference type="EMBL" id="MEE7493899.1"/>
    </source>
</evidence>
<keyword evidence="2" id="KW-1185">Reference proteome</keyword>